<dbReference type="GO" id="GO:0003677">
    <property type="term" value="F:DNA binding"/>
    <property type="evidence" value="ECO:0007669"/>
    <property type="project" value="UniProtKB-UniRule"/>
</dbReference>
<dbReference type="Gene3D" id="1.10.1740.10">
    <property type="match status" value="1"/>
</dbReference>
<dbReference type="GO" id="GO:0005737">
    <property type="term" value="C:cytoplasm"/>
    <property type="evidence" value="ECO:0007669"/>
    <property type="project" value="UniProtKB-SubCell"/>
</dbReference>
<keyword evidence="10" id="KW-1185">Reference proteome</keyword>
<feature type="domain" description="RNA polymerase sigma-70 region 2" evidence="8">
    <location>
        <begin position="42"/>
        <end position="110"/>
    </location>
</feature>
<dbReference type="Proteomes" id="UP000440978">
    <property type="component" value="Unassembled WGS sequence"/>
</dbReference>
<comment type="subunit">
    <text evidence="6">Interacts with RsgI.</text>
</comment>
<comment type="activity regulation">
    <text evidence="6">Negatively regulated by the anti-sigma-I factor RsgI.</text>
</comment>
<feature type="transmembrane region" description="Helical" evidence="7">
    <location>
        <begin position="231"/>
        <end position="250"/>
    </location>
</feature>
<comment type="subcellular location">
    <subcellularLocation>
        <location evidence="6">Cytoplasm</location>
    </subcellularLocation>
</comment>
<dbReference type="PANTHER" id="PTHR30385:SF6">
    <property type="entry name" value="RNA POLYMERASE SIGMA FACTOR SIGI"/>
    <property type="match status" value="1"/>
</dbReference>
<dbReference type="InterPro" id="IPR014244">
    <property type="entry name" value="RNA_pol_sigma-I"/>
</dbReference>
<keyword evidence="7" id="KW-1133">Transmembrane helix</keyword>
<keyword evidence="1 6" id="KW-0963">Cytoplasm</keyword>
<dbReference type="AlphaFoldDB" id="A0A6N8CLB6"/>
<evidence type="ECO:0000256" key="5">
    <source>
        <dbReference type="ARBA" id="ARBA00023163"/>
    </source>
</evidence>
<dbReference type="PANTHER" id="PTHR30385">
    <property type="entry name" value="SIGMA FACTOR F FLAGELLAR"/>
    <property type="match status" value="1"/>
</dbReference>
<comment type="similarity">
    <text evidence="6">Belongs to the sigma-70 factor family. SigI subfamily.</text>
</comment>
<evidence type="ECO:0000313" key="10">
    <source>
        <dbReference type="Proteomes" id="UP000440978"/>
    </source>
</evidence>
<reference evidence="9 10" key="1">
    <citation type="submission" date="2019-11" db="EMBL/GenBank/DDBJ databases">
        <title>Terrilactibacillus tamarindus sp. nov. BCM23-1 isolated from bark of Tamarindus indica.</title>
        <authorList>
            <person name="Kingkaew E."/>
            <person name="Tanasupawat S."/>
        </authorList>
    </citation>
    <scope>NUCLEOTIDE SEQUENCE [LARGE SCALE GENOMIC DNA]</scope>
    <source>
        <strain evidence="9 10">BCM23-1</strain>
    </source>
</reference>
<keyword evidence="4 6" id="KW-0238">DNA-binding</keyword>
<keyword evidence="2 6" id="KW-0805">Transcription regulation</keyword>
<accession>A0A6N8CLB6</accession>
<evidence type="ECO:0000313" key="9">
    <source>
        <dbReference type="EMBL" id="MTT30694.1"/>
    </source>
</evidence>
<dbReference type="HAMAP" id="MF_02064">
    <property type="entry name" value="Sigma70_SigI"/>
    <property type="match status" value="1"/>
</dbReference>
<evidence type="ECO:0000256" key="1">
    <source>
        <dbReference type="ARBA" id="ARBA00022490"/>
    </source>
</evidence>
<keyword evidence="6" id="KW-0346">Stress response</keyword>
<dbReference type="Pfam" id="PF04542">
    <property type="entry name" value="Sigma70_r2"/>
    <property type="match status" value="1"/>
</dbReference>
<keyword evidence="7" id="KW-0812">Transmembrane</keyword>
<dbReference type="EMBL" id="WNHB01000002">
    <property type="protein sequence ID" value="MTT30694.1"/>
    <property type="molecule type" value="Genomic_DNA"/>
</dbReference>
<dbReference type="PIRSF" id="PIRSF038953">
    <property type="entry name" value="SigI"/>
    <property type="match status" value="1"/>
</dbReference>
<feature type="DNA-binding region" description="H-T-H motif" evidence="6">
    <location>
        <begin position="211"/>
        <end position="230"/>
    </location>
</feature>
<evidence type="ECO:0000256" key="3">
    <source>
        <dbReference type="ARBA" id="ARBA00023082"/>
    </source>
</evidence>
<proteinExistence type="inferred from homology"/>
<evidence type="ECO:0000256" key="7">
    <source>
        <dbReference type="SAM" id="Phobius"/>
    </source>
</evidence>
<evidence type="ECO:0000256" key="2">
    <source>
        <dbReference type="ARBA" id="ARBA00023015"/>
    </source>
</evidence>
<dbReference type="SUPFAM" id="SSF88946">
    <property type="entry name" value="Sigma2 domain of RNA polymerase sigma factors"/>
    <property type="match status" value="1"/>
</dbReference>
<evidence type="ECO:0000259" key="8">
    <source>
        <dbReference type="Pfam" id="PF04542"/>
    </source>
</evidence>
<gene>
    <name evidence="6 9" type="primary">sigI</name>
    <name evidence="9" type="ORF">GMB86_01525</name>
</gene>
<dbReference type="GO" id="GO:0006352">
    <property type="term" value="P:DNA-templated transcription initiation"/>
    <property type="evidence" value="ECO:0007669"/>
    <property type="project" value="UniProtKB-UniRule"/>
</dbReference>
<keyword evidence="5 6" id="KW-0804">Transcription</keyword>
<organism evidence="9 10">
    <name type="scientific">Terrilactibacillus tamarindi</name>
    <dbReference type="NCBI Taxonomy" id="2599694"/>
    <lineage>
        <taxon>Bacteria</taxon>
        <taxon>Bacillati</taxon>
        <taxon>Bacillota</taxon>
        <taxon>Bacilli</taxon>
        <taxon>Bacillales</taxon>
        <taxon>Bacillaceae</taxon>
        <taxon>Terrilactibacillus</taxon>
    </lineage>
</organism>
<dbReference type="NCBIfam" id="TIGR02895">
    <property type="entry name" value="spore_sigI"/>
    <property type="match status" value="1"/>
</dbReference>
<sequence>MNTLNTLNKNQLTVEGGQTLTLENNIYKIQQGDESLRNRILKAYQPFIKKVVSKVCNRFIDRSMDEFSIGLVAFNEAMNQYRKGQGSKFLTFADMVIRRRIIDFIRKETRQAKHIFLDYVDSNDENGLEESFIEQQVAISHYEEQQQIEERMVQIEEYEQMLLQYGITFNVLSKHCPKHVDARENAKVVARILVNNDKMVQFLQKKKRLPIQELLTYVRCSRKTIERNRKYIIALALIYIGGFAALQSYIEPETVS</sequence>
<dbReference type="InterPro" id="IPR014284">
    <property type="entry name" value="RNA_pol_sigma-70_dom"/>
</dbReference>
<name>A0A6N8CLB6_9BACI</name>
<evidence type="ECO:0000256" key="6">
    <source>
        <dbReference type="HAMAP-Rule" id="MF_02064"/>
    </source>
</evidence>
<evidence type="ECO:0000256" key="4">
    <source>
        <dbReference type="ARBA" id="ARBA00023125"/>
    </source>
</evidence>
<dbReference type="OrthoDB" id="3190733at2"/>
<dbReference type="RefSeq" id="WP_155216129.1">
    <property type="nucleotide sequence ID" value="NZ_WNHB01000002.1"/>
</dbReference>
<dbReference type="InterPro" id="IPR013325">
    <property type="entry name" value="RNA_pol_sigma_r2"/>
</dbReference>
<dbReference type="InterPro" id="IPR007627">
    <property type="entry name" value="RNA_pol_sigma70_r2"/>
</dbReference>
<dbReference type="GO" id="GO:0016987">
    <property type="term" value="F:sigma factor activity"/>
    <property type="evidence" value="ECO:0007669"/>
    <property type="project" value="UniProtKB-UniRule"/>
</dbReference>
<comment type="function">
    <text evidence="6">Sigma factors are initiation factors that promote the attachment of RNA polymerase to specific initiation sites and are then released.</text>
</comment>
<feature type="short sequence motif" description="Polymerase core binding" evidence="6">
    <location>
        <begin position="65"/>
        <end position="78"/>
    </location>
</feature>
<comment type="caution">
    <text evidence="9">The sequence shown here is derived from an EMBL/GenBank/DDBJ whole genome shotgun (WGS) entry which is preliminary data.</text>
</comment>
<dbReference type="NCBIfam" id="TIGR02937">
    <property type="entry name" value="sigma70-ECF"/>
    <property type="match status" value="1"/>
</dbReference>
<protein>
    <recommendedName>
        <fullName evidence="6">RNA polymerase sigma factor SigI</fullName>
    </recommendedName>
</protein>
<keyword evidence="3 6" id="KW-0731">Sigma factor</keyword>
<keyword evidence="7" id="KW-0472">Membrane</keyword>